<reference key="2">
    <citation type="submission" date="2011-10" db="EMBL/GenBank/DDBJ databases">
        <title>The genome and transcriptome sequence of Clonorchis sinensis provide insights into the carcinogenic liver fluke.</title>
        <authorList>
            <person name="Wang X."/>
            <person name="Huang Y."/>
            <person name="Chen W."/>
            <person name="Liu H."/>
            <person name="Guo L."/>
            <person name="Chen Y."/>
            <person name="Luo F."/>
            <person name="Zhou W."/>
            <person name="Sun J."/>
            <person name="Mao Q."/>
            <person name="Liang P."/>
            <person name="Zhou C."/>
            <person name="Tian Y."/>
            <person name="Men J."/>
            <person name="Lv X."/>
            <person name="Huang L."/>
            <person name="Zhou J."/>
            <person name="Hu Y."/>
            <person name="Li R."/>
            <person name="Zhang F."/>
            <person name="Lei H."/>
            <person name="Li X."/>
            <person name="Hu X."/>
            <person name="Liang C."/>
            <person name="Xu J."/>
            <person name="Wu Z."/>
            <person name="Yu X."/>
        </authorList>
    </citation>
    <scope>NUCLEOTIDE SEQUENCE</scope>
    <source>
        <strain>Henan</strain>
    </source>
</reference>
<feature type="compositionally biased region" description="Basic and acidic residues" evidence="7">
    <location>
        <begin position="81"/>
        <end position="92"/>
    </location>
</feature>
<dbReference type="PRINTS" id="PR00380">
    <property type="entry name" value="KINESINHEAVY"/>
</dbReference>
<organism evidence="9 10">
    <name type="scientific">Clonorchis sinensis</name>
    <name type="common">Chinese liver fluke</name>
    <dbReference type="NCBI Taxonomy" id="79923"/>
    <lineage>
        <taxon>Eukaryota</taxon>
        <taxon>Metazoa</taxon>
        <taxon>Spiralia</taxon>
        <taxon>Lophotrochozoa</taxon>
        <taxon>Platyhelminthes</taxon>
        <taxon>Trematoda</taxon>
        <taxon>Digenea</taxon>
        <taxon>Opisthorchiida</taxon>
        <taxon>Opisthorchiata</taxon>
        <taxon>Opisthorchiidae</taxon>
        <taxon>Clonorchis</taxon>
    </lineage>
</organism>
<keyword evidence="6" id="KW-0175">Coiled coil</keyword>
<dbReference type="InterPro" id="IPR036961">
    <property type="entry name" value="Kinesin_motor_dom_sf"/>
</dbReference>
<evidence type="ECO:0000256" key="2">
    <source>
        <dbReference type="ARBA" id="ARBA00022741"/>
    </source>
</evidence>
<keyword evidence="3 5" id="KW-0067">ATP-binding</keyword>
<feature type="compositionally biased region" description="Low complexity" evidence="7">
    <location>
        <begin position="63"/>
        <end position="76"/>
    </location>
</feature>
<dbReference type="SUPFAM" id="SSF52540">
    <property type="entry name" value="P-loop containing nucleoside triphosphate hydrolases"/>
    <property type="match status" value="1"/>
</dbReference>
<evidence type="ECO:0000256" key="3">
    <source>
        <dbReference type="ARBA" id="ARBA00022840"/>
    </source>
</evidence>
<dbReference type="AlphaFoldDB" id="H2KR88"/>
<evidence type="ECO:0000313" key="10">
    <source>
        <dbReference type="Proteomes" id="UP000008909"/>
    </source>
</evidence>
<feature type="compositionally biased region" description="Basic and acidic residues" evidence="7">
    <location>
        <begin position="51"/>
        <end position="61"/>
    </location>
</feature>
<accession>H2KR88</accession>
<dbReference type="GO" id="GO:0003777">
    <property type="term" value="F:microtubule motor activity"/>
    <property type="evidence" value="ECO:0007669"/>
    <property type="project" value="InterPro"/>
</dbReference>
<keyword evidence="10" id="KW-1185">Reference proteome</keyword>
<dbReference type="GO" id="GO:0015630">
    <property type="term" value="C:microtubule cytoskeleton"/>
    <property type="evidence" value="ECO:0007669"/>
    <property type="project" value="TreeGrafter"/>
</dbReference>
<feature type="region of interest" description="Disordered" evidence="7">
    <location>
        <begin position="45"/>
        <end position="122"/>
    </location>
</feature>
<evidence type="ECO:0000259" key="8">
    <source>
        <dbReference type="PROSITE" id="PS50067"/>
    </source>
</evidence>
<dbReference type="InterPro" id="IPR027417">
    <property type="entry name" value="P-loop_NTPase"/>
</dbReference>
<proteinExistence type="inferred from homology"/>
<dbReference type="EMBL" id="DF143122">
    <property type="protein sequence ID" value="GAA30538.2"/>
    <property type="molecule type" value="Genomic_DNA"/>
</dbReference>
<name>H2KR88_CLOSI</name>
<dbReference type="GO" id="GO:0007018">
    <property type="term" value="P:microtubule-based movement"/>
    <property type="evidence" value="ECO:0007669"/>
    <property type="project" value="InterPro"/>
</dbReference>
<dbReference type="InterPro" id="IPR001752">
    <property type="entry name" value="Kinesin_motor_dom"/>
</dbReference>
<dbReference type="PANTHER" id="PTHR47972:SF28">
    <property type="entry name" value="KINESIN-LIKE PROTEIN KLP-3"/>
    <property type="match status" value="1"/>
</dbReference>
<feature type="coiled-coil region" evidence="6">
    <location>
        <begin position="147"/>
        <end position="275"/>
    </location>
</feature>
<keyword evidence="5" id="KW-0505">Motor protein</keyword>
<comment type="similarity">
    <text evidence="5">Belongs to the TRAFAC class myosin-kinesin ATPase superfamily. Kinesin family.</text>
</comment>
<feature type="compositionally biased region" description="Basic and acidic residues" evidence="7">
    <location>
        <begin position="110"/>
        <end position="122"/>
    </location>
</feature>
<dbReference type="PROSITE" id="PS50067">
    <property type="entry name" value="KINESIN_MOTOR_2"/>
    <property type="match status" value="1"/>
</dbReference>
<evidence type="ECO:0000313" key="9">
    <source>
        <dbReference type="EMBL" id="GAA30538.2"/>
    </source>
</evidence>
<keyword evidence="4" id="KW-0963">Cytoplasm</keyword>
<dbReference type="GO" id="GO:0005524">
    <property type="term" value="F:ATP binding"/>
    <property type="evidence" value="ECO:0007669"/>
    <property type="project" value="UniProtKB-UniRule"/>
</dbReference>
<dbReference type="GO" id="GO:0008017">
    <property type="term" value="F:microtubule binding"/>
    <property type="evidence" value="ECO:0007669"/>
    <property type="project" value="InterPro"/>
</dbReference>
<feature type="binding site" evidence="5">
    <location>
        <begin position="405"/>
        <end position="412"/>
    </location>
    <ligand>
        <name>ATP</name>
        <dbReference type="ChEBI" id="CHEBI:30616"/>
    </ligand>
</feature>
<dbReference type="Pfam" id="PF00225">
    <property type="entry name" value="Kinesin"/>
    <property type="match status" value="1"/>
</dbReference>
<dbReference type="Gene3D" id="3.40.850.10">
    <property type="entry name" value="Kinesin motor domain"/>
    <property type="match status" value="1"/>
</dbReference>
<protein>
    <submittedName>
        <fullName evidence="9">Kinesin-1</fullName>
    </submittedName>
</protein>
<gene>
    <name evidence="9" type="ORF">CLF_105688</name>
</gene>
<evidence type="ECO:0000256" key="6">
    <source>
        <dbReference type="SAM" id="Coils"/>
    </source>
</evidence>
<keyword evidence="2 5" id="KW-0547">Nucleotide-binding</keyword>
<sequence length="652" mass="74258">MRNKRTPRICFTTISRFNKCPEGVEVENLSPESLTETHITATYVTDSEEVTNSRKDTKDDCVTSSSTSQTKSNESSFKTSHWSELDCRRQENVPDVANDQNKCTTKRPKAGIDEKLTDDPAKHYESDPEVLLETSMKGDCYDKVIEARNLQAELAKIKQTNEELTARVERLFHDRQALEFQLEAQELKNNQLTKENAECLVHVTENRFLEETIKRLKEQLNEIAEQTDSSRLARRQLRAECVRVELERQRLVDEYLRLETSRASNQEQLEALNRRRQQLELFQEDIIQRQQLANRWQEVAGTIRIFVRIRSQTSKTEAPEKSTRFPYESGCLVVPAEDKIGIYLNRGQNVSICGAAATTTDNTVRLYNFNQIFPPATPQCKVYQGISNQVKRILDGYNVTVLYSGTSGSGKTFTCCGNTVEPGLASFSMADLLRLATEKGQTNVSFYASFIEIYNDRVRCLLSKRAVQIKDTGSTVFVKDQKEVRINRLGDFNILLNRVGCERKSYTIDRNQHNSRSHLFIFIKCILTNGEQESNIGTLIMGDLATPVRLKQSHPLVSDRLFKQESWHIQKSNILLSSMLHQLRKRGVVINCRGTRLTELLKPCFSGDSYLIILLNITDDPEQASTTQNVLEFGKAASETALGTPTNHLNLD</sequence>
<evidence type="ECO:0000256" key="1">
    <source>
        <dbReference type="ARBA" id="ARBA00004245"/>
    </source>
</evidence>
<keyword evidence="4" id="KW-0206">Cytoskeleton</keyword>
<dbReference type="SMART" id="SM00129">
    <property type="entry name" value="KISc"/>
    <property type="match status" value="1"/>
</dbReference>
<evidence type="ECO:0000256" key="7">
    <source>
        <dbReference type="SAM" id="MobiDB-lite"/>
    </source>
</evidence>
<dbReference type="InterPro" id="IPR027640">
    <property type="entry name" value="Kinesin-like_fam"/>
</dbReference>
<evidence type="ECO:0000256" key="4">
    <source>
        <dbReference type="ARBA" id="ARBA00023212"/>
    </source>
</evidence>
<dbReference type="PANTHER" id="PTHR47972">
    <property type="entry name" value="KINESIN-LIKE PROTEIN KLP-3"/>
    <property type="match status" value="1"/>
</dbReference>
<reference evidence="9" key="1">
    <citation type="journal article" date="2011" name="Genome Biol.">
        <title>The draft genome of the carcinogenic human liver fluke Clonorchis sinensis.</title>
        <authorList>
            <person name="Wang X."/>
            <person name="Chen W."/>
            <person name="Huang Y."/>
            <person name="Sun J."/>
            <person name="Men J."/>
            <person name="Liu H."/>
            <person name="Luo F."/>
            <person name="Guo L."/>
            <person name="Lv X."/>
            <person name="Deng C."/>
            <person name="Zhou C."/>
            <person name="Fan Y."/>
            <person name="Li X."/>
            <person name="Huang L."/>
            <person name="Hu Y."/>
            <person name="Liang C."/>
            <person name="Hu X."/>
            <person name="Xu J."/>
            <person name="Yu X."/>
        </authorList>
    </citation>
    <scope>NUCLEOTIDE SEQUENCE [LARGE SCALE GENOMIC DNA]</scope>
    <source>
        <strain evidence="9">Henan</strain>
    </source>
</reference>
<dbReference type="Proteomes" id="UP000008909">
    <property type="component" value="Unassembled WGS sequence"/>
</dbReference>
<evidence type="ECO:0000256" key="5">
    <source>
        <dbReference type="PROSITE-ProRule" id="PRU00283"/>
    </source>
</evidence>
<feature type="domain" description="Kinesin motor" evidence="8">
    <location>
        <begin position="302"/>
        <end position="640"/>
    </location>
</feature>
<comment type="subcellular location">
    <subcellularLocation>
        <location evidence="1">Cytoplasm</location>
        <location evidence="1">Cytoskeleton</location>
    </subcellularLocation>
</comment>